<feature type="compositionally biased region" description="Low complexity" evidence="1">
    <location>
        <begin position="128"/>
        <end position="138"/>
    </location>
</feature>
<sequence>MPPTGDTPHETPQKHNSPANYSDGGSYRRGGVAVSDGRPSGELEGSTLGSGSRDGDRRTPAQRRNQSSGGFLLDSLPRSKSLRIPMHHARSSESPTEKRSVPEPDIVVAKKRSRFPWSRHKNSPSEPPTAAAASSAPAHNEQASTLSNHDRQSRTSSQTGSGPNDTAEQAAPGLDRDSIQIVNLALNLNESRRRNTSGLPLASGGRKPLSIAQPAPGPIGHHMPLPGAHGSQRDSPHHDYKQSSTNDLSPKPGQSPVISLLPATVRNDHRAYEFSESTLARAERARRHFELFDQYLRLLPSLPPLRTPPAAKEIDSPYSMAATASANRDYNPLQMIRNRRVRYREKCPIDAAAEGWHNVEKVHDWVSAIENKYSHKTLDSTQSVKLPSFQHGQRTASHCQDEDWDATTSPSTSLRRVSRTNSTKAPRLRMDWRITPEELLADAAWAEDIENKTKIVDKDGNRLYPDLTELEVVDPGAEKQRLSVETGHAQEEGQSSRHTSWSSSRPAQSHEFKSVRRGRNRSRFHTHSQGARSQSGSISPKHSRWDKVRLRSGSASSDSSPDRRKSSERKHRIWDHTRKSTELSTERDKGNSSGSRVSRGKSPAAALHLEKTKSNLPDPLSINTKSNRPHRKASFSSAGSIDDRINPRMSMEGMDSTAPNSPANASYFPSIAVNLSPPSSRSPSPAKKGLRQKIVARHERSKSRNGDRELREHEDESLDVISESHHALTPPSEYAEHAASSSKLEPSPLPDVVSSSYFDEHGMTDGQRGDSFPRGRKGQHLPESKLRGIFKGPGRIAELVGNEVSKVGDLVFKKDQGVDSRKSSSASTIASDSSDSEDDGKKTDRRYGPKGLLRRLPTLGDEPGRLVRRDSDKGTPNRSFIGSLPSFTSPLRQDERNESADATDYGTSPRERTSAFRKQDDQDTPPRPGLTRSRTLDFSPTLGLNRSRAKRHGIRDQSVPFSLTRPPVTGLAQARASPGPSNGGRPALSSATRAWSISDRSLHTLNDSGVPGKTEVERTRALLLSSGIKAREITRRAHSVREPPPHWLQNAFGPNASVPRVVRIGEFDLAAQNLLRRFENTQYSFQQSMHHFTTSTSTPLRSQLKELETLVNQSLTPRVRATADDAEDMCVQLNTTSTLAVKSLSDALDRGLRKRRRRFRWLRRTGFVVLEWTLVGVLWWVWLIVMAFKLLRGVSRGVISSARWILWL</sequence>
<feature type="compositionally biased region" description="Low complexity" evidence="1">
    <location>
        <begin position="676"/>
        <end position="685"/>
    </location>
</feature>
<evidence type="ECO:0000313" key="4">
    <source>
        <dbReference type="Proteomes" id="UP001147747"/>
    </source>
</evidence>
<dbReference type="RefSeq" id="XP_056493286.1">
    <property type="nucleotide sequence ID" value="XM_056627491.1"/>
</dbReference>
<dbReference type="OrthoDB" id="5034579at2759"/>
<protein>
    <submittedName>
        <fullName evidence="3">Uncharacterized protein</fullName>
    </submittedName>
</protein>
<proteinExistence type="predicted"/>
<reference evidence="3" key="1">
    <citation type="submission" date="2022-12" db="EMBL/GenBank/DDBJ databases">
        <authorList>
            <person name="Petersen C."/>
        </authorList>
    </citation>
    <scope>NUCLEOTIDE SEQUENCE</scope>
    <source>
        <strain evidence="3">IBT 29677</strain>
    </source>
</reference>
<feature type="compositionally biased region" description="Basic and acidic residues" evidence="1">
    <location>
        <begin position="758"/>
        <end position="773"/>
    </location>
</feature>
<feature type="compositionally biased region" description="Polar residues" evidence="1">
    <location>
        <begin position="527"/>
        <end position="540"/>
    </location>
</feature>
<feature type="compositionally biased region" description="Low complexity" evidence="1">
    <location>
        <begin position="40"/>
        <end position="51"/>
    </location>
</feature>
<feature type="compositionally biased region" description="Basic and acidic residues" evidence="1">
    <location>
        <begin position="574"/>
        <end position="590"/>
    </location>
</feature>
<name>A0A9W9W9Q3_9EURO</name>
<gene>
    <name evidence="3" type="ORF">N7509_002854</name>
</gene>
<feature type="compositionally biased region" description="Basic and acidic residues" evidence="1">
    <location>
        <begin position="909"/>
        <end position="921"/>
    </location>
</feature>
<dbReference type="EMBL" id="JAPZBU010000004">
    <property type="protein sequence ID" value="KAJ5408971.1"/>
    <property type="molecule type" value="Genomic_DNA"/>
</dbReference>
<evidence type="ECO:0000256" key="2">
    <source>
        <dbReference type="SAM" id="Phobius"/>
    </source>
</evidence>
<feature type="compositionally biased region" description="Low complexity" evidence="1">
    <location>
        <begin position="823"/>
        <end position="833"/>
    </location>
</feature>
<dbReference type="PANTHER" id="PTHR38426">
    <property type="entry name" value="MAINTENANCE OF TELOMERE CAPPING PROTEIN 4"/>
    <property type="match status" value="1"/>
</dbReference>
<feature type="compositionally biased region" description="Basic and acidic residues" evidence="1">
    <location>
        <begin position="811"/>
        <end position="822"/>
    </location>
</feature>
<feature type="compositionally biased region" description="Basic residues" evidence="1">
    <location>
        <begin position="515"/>
        <end position="526"/>
    </location>
</feature>
<keyword evidence="2" id="KW-0472">Membrane</keyword>
<feature type="region of interest" description="Disordered" evidence="1">
    <location>
        <begin position="808"/>
        <end position="993"/>
    </location>
</feature>
<organism evidence="3 4">
    <name type="scientific">Penicillium cosmopolitanum</name>
    <dbReference type="NCBI Taxonomy" id="1131564"/>
    <lineage>
        <taxon>Eukaryota</taxon>
        <taxon>Fungi</taxon>
        <taxon>Dikarya</taxon>
        <taxon>Ascomycota</taxon>
        <taxon>Pezizomycotina</taxon>
        <taxon>Eurotiomycetes</taxon>
        <taxon>Eurotiomycetidae</taxon>
        <taxon>Eurotiales</taxon>
        <taxon>Aspergillaceae</taxon>
        <taxon>Penicillium</taxon>
    </lineage>
</organism>
<feature type="region of interest" description="Disordered" evidence="1">
    <location>
        <begin position="1"/>
        <end position="176"/>
    </location>
</feature>
<feature type="region of interest" description="Disordered" evidence="1">
    <location>
        <begin position="474"/>
        <end position="662"/>
    </location>
</feature>
<evidence type="ECO:0000256" key="1">
    <source>
        <dbReference type="SAM" id="MobiDB-lite"/>
    </source>
</evidence>
<feature type="region of interest" description="Disordered" evidence="1">
    <location>
        <begin position="676"/>
        <end position="789"/>
    </location>
</feature>
<evidence type="ECO:0000313" key="3">
    <source>
        <dbReference type="EMBL" id="KAJ5408971.1"/>
    </source>
</evidence>
<feature type="compositionally biased region" description="Polar residues" evidence="1">
    <location>
        <begin position="154"/>
        <end position="167"/>
    </location>
</feature>
<feature type="compositionally biased region" description="Basic and acidic residues" evidence="1">
    <location>
        <begin position="231"/>
        <end position="241"/>
    </location>
</feature>
<feature type="compositionally biased region" description="Basic and acidic residues" evidence="1">
    <location>
        <begin position="476"/>
        <end position="495"/>
    </location>
</feature>
<keyword evidence="4" id="KW-1185">Reference proteome</keyword>
<keyword evidence="2" id="KW-0812">Transmembrane</keyword>
<feature type="compositionally biased region" description="Polar residues" evidence="1">
    <location>
        <begin position="406"/>
        <end position="422"/>
    </location>
</feature>
<dbReference type="GeneID" id="81366471"/>
<dbReference type="Proteomes" id="UP001147747">
    <property type="component" value="Unassembled WGS sequence"/>
</dbReference>
<feature type="compositionally biased region" description="Polar residues" evidence="1">
    <location>
        <begin position="932"/>
        <end position="944"/>
    </location>
</feature>
<feature type="transmembrane region" description="Helical" evidence="2">
    <location>
        <begin position="1166"/>
        <end position="1188"/>
    </location>
</feature>
<feature type="compositionally biased region" description="Basic and acidic residues" evidence="1">
    <location>
        <begin position="862"/>
        <end position="875"/>
    </location>
</feature>
<feature type="region of interest" description="Disordered" evidence="1">
    <location>
        <begin position="194"/>
        <end position="258"/>
    </location>
</feature>
<dbReference type="PANTHER" id="PTHR38426:SF1">
    <property type="entry name" value="MAINTENANCE OF TELOMERE CAPPING PROTEIN 4"/>
    <property type="match status" value="1"/>
</dbReference>
<accession>A0A9W9W9Q3</accession>
<keyword evidence="2" id="KW-1133">Transmembrane helix</keyword>
<reference evidence="3" key="2">
    <citation type="journal article" date="2023" name="IMA Fungus">
        <title>Comparative genomic study of the Penicillium genus elucidates a diverse pangenome and 15 lateral gene transfer events.</title>
        <authorList>
            <person name="Petersen C."/>
            <person name="Sorensen T."/>
            <person name="Nielsen M.R."/>
            <person name="Sondergaard T.E."/>
            <person name="Sorensen J.L."/>
            <person name="Fitzpatrick D.A."/>
            <person name="Frisvad J.C."/>
            <person name="Nielsen K.L."/>
        </authorList>
    </citation>
    <scope>NUCLEOTIDE SEQUENCE</scope>
    <source>
        <strain evidence="3">IBT 29677</strain>
    </source>
</reference>
<dbReference type="InterPro" id="IPR038769">
    <property type="entry name" value="MTC4"/>
</dbReference>
<feature type="compositionally biased region" description="Basic residues" evidence="1">
    <location>
        <begin position="109"/>
        <end position="122"/>
    </location>
</feature>
<comment type="caution">
    <text evidence="3">The sequence shown here is derived from an EMBL/GenBank/DDBJ whole genome shotgun (WGS) entry which is preliminary data.</text>
</comment>
<feature type="compositionally biased region" description="Polar residues" evidence="1">
    <location>
        <begin position="389"/>
        <end position="398"/>
    </location>
</feature>
<feature type="compositionally biased region" description="Polar residues" evidence="1">
    <location>
        <begin position="876"/>
        <end position="891"/>
    </location>
</feature>
<feature type="region of interest" description="Disordered" evidence="1">
    <location>
        <begin position="389"/>
        <end position="422"/>
    </location>
</feature>
<feature type="compositionally biased region" description="Basic and acidic residues" evidence="1">
    <location>
        <begin position="696"/>
        <end position="714"/>
    </location>
</feature>
<dbReference type="AlphaFoldDB" id="A0A9W9W9Q3"/>